<dbReference type="HOGENOM" id="CLU_609226_0_0_11"/>
<dbReference type="EMBL" id="CP009110">
    <property type="protein sequence ID" value="AIJ23155.1"/>
    <property type="molecule type" value="Genomic_DNA"/>
</dbReference>
<evidence type="ECO:0000313" key="5">
    <source>
        <dbReference type="Proteomes" id="UP000062973"/>
    </source>
</evidence>
<organism evidence="4 5">
    <name type="scientific">Amycolatopsis methanolica 239</name>
    <dbReference type="NCBI Taxonomy" id="1068978"/>
    <lineage>
        <taxon>Bacteria</taxon>
        <taxon>Bacillati</taxon>
        <taxon>Actinomycetota</taxon>
        <taxon>Actinomycetes</taxon>
        <taxon>Pseudonocardiales</taxon>
        <taxon>Pseudonocardiaceae</taxon>
        <taxon>Amycolatopsis</taxon>
        <taxon>Amycolatopsis methanolica group</taxon>
    </lineage>
</organism>
<keyword evidence="5" id="KW-1185">Reference proteome</keyword>
<dbReference type="eggNOG" id="COG0589">
    <property type="taxonomic scope" value="Bacteria"/>
</dbReference>
<dbReference type="SUPFAM" id="SSF52402">
    <property type="entry name" value="Adenine nucleotide alpha hydrolases-like"/>
    <property type="match status" value="2"/>
</dbReference>
<comment type="similarity">
    <text evidence="1">Belongs to the universal stress protein A family.</text>
</comment>
<evidence type="ECO:0000256" key="1">
    <source>
        <dbReference type="ARBA" id="ARBA00008791"/>
    </source>
</evidence>
<feature type="compositionally biased region" description="Basic and acidic residues" evidence="2">
    <location>
        <begin position="376"/>
        <end position="388"/>
    </location>
</feature>
<name>A0A076MWN7_AMYME</name>
<dbReference type="InterPro" id="IPR006016">
    <property type="entry name" value="UspA"/>
</dbReference>
<evidence type="ECO:0000256" key="2">
    <source>
        <dbReference type="SAM" id="MobiDB-lite"/>
    </source>
</evidence>
<feature type="domain" description="UspA" evidence="3">
    <location>
        <begin position="172"/>
        <end position="237"/>
    </location>
</feature>
<feature type="domain" description="UspA" evidence="3">
    <location>
        <begin position="27"/>
        <end position="164"/>
    </location>
</feature>
<dbReference type="InterPro" id="IPR014729">
    <property type="entry name" value="Rossmann-like_a/b/a_fold"/>
</dbReference>
<gene>
    <name evidence="4" type="ORF">AMETH_3063</name>
</gene>
<protein>
    <submittedName>
        <fullName evidence="4">Universal stress protein family</fullName>
    </submittedName>
</protein>
<feature type="compositionally biased region" description="Low complexity" evidence="2">
    <location>
        <begin position="360"/>
        <end position="375"/>
    </location>
</feature>
<feature type="region of interest" description="Disordered" evidence="2">
    <location>
        <begin position="241"/>
        <end position="449"/>
    </location>
</feature>
<dbReference type="InterPro" id="IPR006015">
    <property type="entry name" value="Universal_stress_UspA"/>
</dbReference>
<proteinExistence type="inferred from homology"/>
<dbReference type="AlphaFoldDB" id="A0A076MWN7"/>
<dbReference type="STRING" id="1068978.AMETH_3063"/>
<dbReference type="Pfam" id="PF00582">
    <property type="entry name" value="Usp"/>
    <property type="match status" value="2"/>
</dbReference>
<accession>A0A076MWN7</accession>
<dbReference type="KEGG" id="amq:AMETH_3063"/>
<dbReference type="PANTHER" id="PTHR46553">
    <property type="entry name" value="ADENINE NUCLEOTIDE ALPHA HYDROLASES-LIKE SUPERFAMILY PROTEIN"/>
    <property type="match status" value="1"/>
</dbReference>
<dbReference type="PANTHER" id="PTHR46553:SF3">
    <property type="entry name" value="ADENINE NUCLEOTIDE ALPHA HYDROLASES-LIKE SUPERFAMILY PROTEIN"/>
    <property type="match status" value="1"/>
</dbReference>
<evidence type="ECO:0000313" key="4">
    <source>
        <dbReference type="EMBL" id="AIJ23155.1"/>
    </source>
</evidence>
<dbReference type="PRINTS" id="PR01438">
    <property type="entry name" value="UNVRSLSTRESS"/>
</dbReference>
<sequence length="449" mass="47107">MTMACCPRAARLPRFVGMTMSSAQDAIVAGIDGSDHSLRALRWAAANARRRHAPLHVVYAFAPLAGFYGAGMPVLQNAYDELVRAVERTLAEAVRTAREVAGDEVTITSEMPDEPAAPLLVSRSRGARMIVLGSSGAGGFTGMLAGSTTLGVSAHAHCSVVVVRGRDTEDGPVVVGVDGSANSAWALDTAFEEASWRGAPLIAVHAWSDDRFTGYYGTLPLAVDWDEIEQDEQRLLAEQLSGGAGAAPGREGRAGRGAGPAPAPAARLERQCPAGRGRQPWARRVRRAVARSDQPGAPPPRPVPGDGRLSRRRPLDENPVGAREIPQRSGLPPSPPGGRGDGGAAEDRAHQGDAEDEAEVVPVAVVVHLVDADAVVEQRDDERDRADDPVPQAEPEPGRVGRARRGVVRPGRARGDEQSGDQDQPGDPGAALHGCAGSGSTTGLRPKRR</sequence>
<reference evidence="4 5" key="1">
    <citation type="submission" date="2014-07" db="EMBL/GenBank/DDBJ databases">
        <title>Whole Genome Sequence of the Amycolatopsis methanolica 239.</title>
        <authorList>
            <person name="Tang B."/>
        </authorList>
    </citation>
    <scope>NUCLEOTIDE SEQUENCE [LARGE SCALE GENOMIC DNA]</scope>
    <source>
        <strain evidence="4 5">239</strain>
    </source>
</reference>
<evidence type="ECO:0000259" key="3">
    <source>
        <dbReference type="Pfam" id="PF00582"/>
    </source>
</evidence>
<dbReference type="Gene3D" id="3.40.50.620">
    <property type="entry name" value="HUPs"/>
    <property type="match status" value="2"/>
</dbReference>
<dbReference type="Proteomes" id="UP000062973">
    <property type="component" value="Chromosome"/>
</dbReference>